<dbReference type="EMBL" id="CP017834">
    <property type="protein sequence ID" value="APJ03082.1"/>
    <property type="molecule type" value="Genomic_DNA"/>
</dbReference>
<protein>
    <submittedName>
        <fullName evidence="2">Uncharacterized protein</fullName>
    </submittedName>
</protein>
<feature type="transmembrane region" description="Helical" evidence="1">
    <location>
        <begin position="112"/>
        <end position="135"/>
    </location>
</feature>
<evidence type="ECO:0000256" key="1">
    <source>
        <dbReference type="SAM" id="Phobius"/>
    </source>
</evidence>
<organism evidence="2 3">
    <name type="scientific">Silvanigrella aquatica</name>
    <dbReference type="NCBI Taxonomy" id="1915309"/>
    <lineage>
        <taxon>Bacteria</taxon>
        <taxon>Pseudomonadati</taxon>
        <taxon>Bdellovibrionota</taxon>
        <taxon>Oligoflexia</taxon>
        <taxon>Silvanigrellales</taxon>
        <taxon>Silvanigrellaceae</taxon>
        <taxon>Silvanigrella</taxon>
    </lineage>
</organism>
<dbReference type="OrthoDB" id="5288864at2"/>
<dbReference type="STRING" id="1915309.AXG55_03820"/>
<feature type="transmembrane region" description="Helical" evidence="1">
    <location>
        <begin position="21"/>
        <end position="45"/>
    </location>
</feature>
<accession>A0A1L4CYR1</accession>
<dbReference type="Proteomes" id="UP000184731">
    <property type="component" value="Chromosome"/>
</dbReference>
<dbReference type="KEGG" id="saqi:AXG55_03820"/>
<keyword evidence="1" id="KW-0472">Membrane</keyword>
<keyword evidence="3" id="KW-1185">Reference proteome</keyword>
<gene>
    <name evidence="2" type="ORF">AXG55_03820</name>
</gene>
<proteinExistence type="predicted"/>
<sequence length="631" mass="74473">MFRTRSPMVRKAEKTTSFITVLWRYILFSSFFWIIFSIICFIIAYNPEYGEKSRLFFFSSWQISLSFTFVLLGILFFSGLLGAIVSIPAIILKIIMKIQVEKRSRKGQKPVILIYSSTYFPILFCIISHLAALLVSTSAAPQYMRNWFRSSSKIYEMQQKIHKELFEIKSSEIYSKWKTAAKDLNPNAKFVFLMPQKLLMYKDSFSETKSILSNENTWLLYSSKKELITASILDEVYFADERLFIPAPIQFHNENYIDKYLKKNFKTKNFIGINGKNLTNFNNIFQKDSMNEYLNASWTNIFLNRIALSQPHFLIFYKIGFITPIFPAWKWDNLTNINSHLLLSYAKKITNIDKNKENFLLFLTEMEDINENGFFHSIEWPQNITKEEFERNLKSIDIYLSKAIQALKDSGHENIMVMPYSQKENMLEFGKGYSNSDFQNLLMYPEIINQQFIKKSSIYSCNPIALDYNLNSTKNFTHKANYFLLDTINSKHDNYPNIKKDYLLAIRNQIKYGVICQSPKKATYLTLKKENIFNNNLYFQKNSFKNINYQIFSPYEKKPKKIENDATSQTKSLKSEVNYNEFFKQFDVFKINPDPSMPYLTLTDSEREQFIKVYGNEVKNKFYSYINFSIK</sequence>
<evidence type="ECO:0000313" key="3">
    <source>
        <dbReference type="Proteomes" id="UP000184731"/>
    </source>
</evidence>
<feature type="transmembrane region" description="Helical" evidence="1">
    <location>
        <begin position="65"/>
        <end position="91"/>
    </location>
</feature>
<keyword evidence="1" id="KW-0812">Transmembrane</keyword>
<keyword evidence="1" id="KW-1133">Transmembrane helix</keyword>
<name>A0A1L4CYR1_9BACT</name>
<evidence type="ECO:0000313" key="2">
    <source>
        <dbReference type="EMBL" id="APJ03082.1"/>
    </source>
</evidence>
<reference evidence="2 3" key="1">
    <citation type="submission" date="2016-10" db="EMBL/GenBank/DDBJ databases">
        <title>Silvanigrella aquatica sp. nov., isolated from a freshwater lake located in the Black Forest, Germany, description of Silvanigrellaceae fam. nov., Silvanigrellales ord. nov., reclassification of the order Bdellovibrionales in the class Oligoflexia, reclassification of the families Bacteriovoracaceae and Halobacteriovoraceae in the new order Bacteriovoracales ord. nov., and reclassification of the family Pseudobacteriovoracaceae in the order Oligoflexiales.</title>
        <authorList>
            <person name="Hahn M.W."/>
            <person name="Schmidt J."/>
            <person name="Koll U."/>
            <person name="Rohde M."/>
            <person name="Verbag S."/>
            <person name="Pitt A."/>
            <person name="Nakai R."/>
            <person name="Naganuma T."/>
            <person name="Lang E."/>
        </authorList>
    </citation>
    <scope>NUCLEOTIDE SEQUENCE [LARGE SCALE GENOMIC DNA]</scope>
    <source>
        <strain evidence="2 3">MWH-Nonnen-W8red</strain>
    </source>
</reference>
<dbReference type="AlphaFoldDB" id="A0A1L4CYR1"/>
<dbReference type="RefSeq" id="WP_148696799.1">
    <property type="nucleotide sequence ID" value="NZ_CP017834.1"/>
</dbReference>